<dbReference type="Pfam" id="PF06812">
    <property type="entry name" value="ImpA_N"/>
    <property type="match status" value="1"/>
</dbReference>
<proteinExistence type="predicted"/>
<dbReference type="PANTHER" id="PTHR37951:SF1">
    <property type="entry name" value="TYPE VI SECRETION SYSTEM COMPONENT TSSA1"/>
    <property type="match status" value="1"/>
</dbReference>
<accession>A0A846ZRD4</accession>
<evidence type="ECO:0000259" key="2">
    <source>
        <dbReference type="Pfam" id="PF06812"/>
    </source>
</evidence>
<dbReference type="InterPro" id="IPR017740">
    <property type="entry name" value="TssA-like"/>
</dbReference>
<dbReference type="RefSeq" id="WP_168609968.1">
    <property type="nucleotide sequence ID" value="NZ_JAAZQD010000007.1"/>
</dbReference>
<organism evidence="3 4">
    <name type="scientific">Oleiagrimonas citrea</name>
    <dbReference type="NCBI Taxonomy" id="1665687"/>
    <lineage>
        <taxon>Bacteria</taxon>
        <taxon>Pseudomonadati</taxon>
        <taxon>Pseudomonadota</taxon>
        <taxon>Gammaproteobacteria</taxon>
        <taxon>Lysobacterales</taxon>
        <taxon>Rhodanobacteraceae</taxon>
        <taxon>Oleiagrimonas</taxon>
    </lineage>
</organism>
<comment type="caution">
    <text evidence="3">The sequence shown here is derived from an EMBL/GenBank/DDBJ whole genome shotgun (WGS) entry which is preliminary data.</text>
</comment>
<evidence type="ECO:0000256" key="1">
    <source>
        <dbReference type="SAM" id="MobiDB-lite"/>
    </source>
</evidence>
<feature type="region of interest" description="Disordered" evidence="1">
    <location>
        <begin position="309"/>
        <end position="329"/>
    </location>
</feature>
<name>A0A846ZRD4_9GAMM</name>
<feature type="domain" description="ImpA N-terminal" evidence="2">
    <location>
        <begin position="43"/>
        <end position="164"/>
    </location>
</feature>
<dbReference type="AlphaFoldDB" id="A0A846ZRD4"/>
<dbReference type="InterPro" id="IPR010657">
    <property type="entry name" value="ImpA_N"/>
</dbReference>
<evidence type="ECO:0000313" key="3">
    <source>
        <dbReference type="EMBL" id="NKZ40180.1"/>
    </source>
</evidence>
<dbReference type="NCBIfam" id="TIGR03363">
    <property type="entry name" value="VI_chp_8"/>
    <property type="match status" value="1"/>
</dbReference>
<dbReference type="Proteomes" id="UP000541636">
    <property type="component" value="Unassembled WGS sequence"/>
</dbReference>
<dbReference type="EMBL" id="JAAZQD010000007">
    <property type="protein sequence ID" value="NKZ40180.1"/>
    <property type="molecule type" value="Genomic_DNA"/>
</dbReference>
<reference evidence="3 4" key="1">
    <citation type="journal article" date="2017" name="Int. J. Syst. Evol. Microbiol.">
        <title>Oleiagrimonas citrea sp. nov., a marine bacterium isolated from tidal flat sediment and emended description of the genus Oleiagrimonas Fang et al. 2015 and Oleiagrimonas soli.</title>
        <authorList>
            <person name="Yang S.H."/>
            <person name="Seo H.S."/>
            <person name="Seong C.N."/>
            <person name="Kwon K.K."/>
        </authorList>
    </citation>
    <scope>NUCLEOTIDE SEQUENCE [LARGE SCALE GENOMIC DNA]</scope>
    <source>
        <strain evidence="3 4">MEBiC09124</strain>
    </source>
</reference>
<protein>
    <submittedName>
        <fullName evidence="3">Type VI secretion system protein TssA</fullName>
    </submittedName>
</protein>
<gene>
    <name evidence="3" type="primary">tssA</name>
    <name evidence="3" type="ORF">HF690_14565</name>
</gene>
<keyword evidence="4" id="KW-1185">Reference proteome</keyword>
<dbReference type="PANTHER" id="PTHR37951">
    <property type="entry name" value="CYTOPLASMIC PROTEIN-RELATED"/>
    <property type="match status" value="1"/>
</dbReference>
<sequence length="405" mass="44735">MNQPAHATPSPSTSDAVASPAHDARVCDYFVRHLGEDAARLLDTIDGSHPAGQNLRGTPTMRAIEEARRSDDPTLPMGPWAVELKHANWPSVSKRIVDALCTRSKDLRLTAWLLEAEIHQRGFAALAPCIDLMREVCIRWWDDLHPHPLDGDQEPRANIVRWVNDKLLATLSLVPLVQIDEHVASWSGWELAHHHERIRAANGSLPEEAEEVASLEDLQALLAQVSPTLLRSRHAEIAGAREAIAALDAALREFMHDDAPTLHKMDGLLARMQSLLRGELSRRHEPLEEPEATPIANMDEAEVETSVVRAEKADDSHPATGARRTTGNREQAYRELAGIAEYLMQIEPHSPVPYLLQRAIDWGRLDAASLYHELFLKAGGQVSIFELMGLAGTEAVDEEGEGSDG</sequence>
<evidence type="ECO:0000313" key="4">
    <source>
        <dbReference type="Proteomes" id="UP000541636"/>
    </source>
</evidence>